<sequence>MASPATMTGAARPIHLPVRRRHRAPSTPHQEQAQEQEQHQQQERDTGKDVDATKTPPTLMEEIRALLHSDLGRMPDVVDFIRKHAHNIDSLPRVALMNMRDLSNSFIKKIAHLPAVESVLIDYLMAEDEQWAAYLTEQFKSGVAFVDAFQQGLYSRFPSWTVPETITRRLASMPAVKQAVVSYLTSMEATGGSLLRRVVAKNVEHMRDLQSLVARHLDSLPTLKQLREAHYEGIPELKHFDYSVSRHILGAPRPHIDTLLISGPFA</sequence>
<dbReference type="KEGG" id="sre:PTSG_10535"/>
<protein>
    <submittedName>
        <fullName evidence="2">Uncharacterized protein</fullName>
    </submittedName>
</protein>
<feature type="compositionally biased region" description="Basic and acidic residues" evidence="1">
    <location>
        <begin position="36"/>
        <end position="52"/>
    </location>
</feature>
<dbReference type="GeneID" id="16068595"/>
<dbReference type="AlphaFoldDB" id="F2URM5"/>
<proteinExistence type="predicted"/>
<dbReference type="RefSeq" id="XP_004988070.1">
    <property type="nucleotide sequence ID" value="XM_004988013.1"/>
</dbReference>
<dbReference type="EMBL" id="GL832992">
    <property type="protein sequence ID" value="EGD80280.1"/>
    <property type="molecule type" value="Genomic_DNA"/>
</dbReference>
<dbReference type="Proteomes" id="UP000007799">
    <property type="component" value="Unassembled WGS sequence"/>
</dbReference>
<gene>
    <name evidence="2" type="ORF">PTSG_10535</name>
</gene>
<reference evidence="2" key="1">
    <citation type="submission" date="2009-08" db="EMBL/GenBank/DDBJ databases">
        <title>Annotation of Salpingoeca rosetta.</title>
        <authorList>
            <consortium name="The Broad Institute Genome Sequencing Platform"/>
            <person name="Russ C."/>
            <person name="Cuomo C."/>
            <person name="Burger G."/>
            <person name="Gray M.W."/>
            <person name="Holland P.W.H."/>
            <person name="King N."/>
            <person name="Lang F.B.F."/>
            <person name="Roger A.J."/>
            <person name="Ruiz-Trillo I."/>
            <person name="Young S.K."/>
            <person name="Zeng Q."/>
            <person name="Gargeya S."/>
            <person name="Alvarado L."/>
            <person name="Berlin A."/>
            <person name="Chapman S.B."/>
            <person name="Chen Z."/>
            <person name="Freedman E."/>
            <person name="Gellesch M."/>
            <person name="Goldberg J."/>
            <person name="Griggs A."/>
            <person name="Gujja S."/>
            <person name="Heilman E."/>
            <person name="Heiman D."/>
            <person name="Howarth C."/>
            <person name="Mehta T."/>
            <person name="Neiman D."/>
            <person name="Pearson M."/>
            <person name="Roberts A."/>
            <person name="Saif S."/>
            <person name="Shea T."/>
            <person name="Shenoy N."/>
            <person name="Sisk P."/>
            <person name="Stolte C."/>
            <person name="Sykes S."/>
            <person name="White J."/>
            <person name="Yandava C."/>
            <person name="Haas B."/>
            <person name="Nusbaum C."/>
            <person name="Birren B."/>
        </authorList>
    </citation>
    <scope>NUCLEOTIDE SEQUENCE [LARGE SCALE GENOMIC DNA]</scope>
    <source>
        <strain evidence="2">ATCC 50818</strain>
    </source>
</reference>
<dbReference type="InParanoid" id="F2URM5"/>
<evidence type="ECO:0000313" key="3">
    <source>
        <dbReference type="Proteomes" id="UP000007799"/>
    </source>
</evidence>
<name>F2URM5_SALR5</name>
<accession>F2URM5</accession>
<organism evidence="3">
    <name type="scientific">Salpingoeca rosetta (strain ATCC 50818 / BSB-021)</name>
    <dbReference type="NCBI Taxonomy" id="946362"/>
    <lineage>
        <taxon>Eukaryota</taxon>
        <taxon>Choanoflagellata</taxon>
        <taxon>Craspedida</taxon>
        <taxon>Salpingoecidae</taxon>
        <taxon>Salpingoeca</taxon>
    </lineage>
</organism>
<feature type="region of interest" description="Disordered" evidence="1">
    <location>
        <begin position="1"/>
        <end position="55"/>
    </location>
</feature>
<keyword evidence="3" id="KW-1185">Reference proteome</keyword>
<evidence type="ECO:0000313" key="2">
    <source>
        <dbReference type="EMBL" id="EGD80280.1"/>
    </source>
</evidence>
<evidence type="ECO:0000256" key="1">
    <source>
        <dbReference type="SAM" id="MobiDB-lite"/>
    </source>
</evidence>